<keyword evidence="2" id="KW-1133">Transmembrane helix</keyword>
<protein>
    <recommendedName>
        <fullName evidence="5">Right handed beta helix domain-containing protein</fullName>
    </recommendedName>
</protein>
<dbReference type="RefSeq" id="WP_338098825.1">
    <property type="nucleotide sequence ID" value="NZ_JAWDKD010000005.1"/>
</dbReference>
<dbReference type="SMART" id="SM00710">
    <property type="entry name" value="PbH1"/>
    <property type="match status" value="4"/>
</dbReference>
<gene>
    <name evidence="3" type="ORF">MsAg5_02650</name>
</gene>
<evidence type="ECO:0000313" key="3">
    <source>
        <dbReference type="EMBL" id="MDV0446432.1"/>
    </source>
</evidence>
<keyword evidence="4" id="KW-1185">Reference proteome</keyword>
<reference evidence="3" key="1">
    <citation type="submission" date="2023-06" db="EMBL/GenBank/DDBJ databases">
        <title>Genome sequence of Methanosarcinaceae archaeon Ag5.</title>
        <authorList>
            <person name="Protasov E."/>
            <person name="Platt K."/>
            <person name="Poehlein A."/>
            <person name="Daniel R."/>
            <person name="Brune A."/>
        </authorList>
    </citation>
    <scope>NUCLEOTIDE SEQUENCE</scope>
    <source>
        <strain evidence="3">Ag5</strain>
    </source>
</reference>
<dbReference type="Proteomes" id="UP001271789">
    <property type="component" value="Unassembled WGS sequence"/>
</dbReference>
<dbReference type="EMBL" id="JAWDKD010000005">
    <property type="protein sequence ID" value="MDV0446432.1"/>
    <property type="molecule type" value="Genomic_DNA"/>
</dbReference>
<evidence type="ECO:0000256" key="2">
    <source>
        <dbReference type="SAM" id="Phobius"/>
    </source>
</evidence>
<keyword evidence="2" id="KW-0812">Transmembrane</keyword>
<dbReference type="InterPro" id="IPR011050">
    <property type="entry name" value="Pectin_lyase_fold/virulence"/>
</dbReference>
<dbReference type="SUPFAM" id="SSF51126">
    <property type="entry name" value="Pectin lyase-like"/>
    <property type="match status" value="1"/>
</dbReference>
<keyword evidence="2" id="KW-0472">Membrane</keyword>
<comment type="caution">
    <text evidence="3">The sequence shown here is derived from an EMBL/GenBank/DDBJ whole genome shotgun (WGS) entry which is preliminary data.</text>
</comment>
<proteinExistence type="predicted"/>
<evidence type="ECO:0000256" key="1">
    <source>
        <dbReference type="SAM" id="MobiDB-lite"/>
    </source>
</evidence>
<feature type="transmembrane region" description="Helical" evidence="2">
    <location>
        <begin position="441"/>
        <end position="462"/>
    </location>
</feature>
<evidence type="ECO:0000313" key="4">
    <source>
        <dbReference type="Proteomes" id="UP001271789"/>
    </source>
</evidence>
<organism evidence="3 4">
    <name type="scientific">Methanolapillus africanus</name>
    <dbReference type="NCBI Taxonomy" id="3028297"/>
    <lineage>
        <taxon>Archaea</taxon>
        <taxon>Methanobacteriati</taxon>
        <taxon>Methanobacteriota</taxon>
        <taxon>Stenosarchaea group</taxon>
        <taxon>Methanomicrobia</taxon>
        <taxon>Methanosarcinales</taxon>
        <taxon>Methanosarcinaceae</taxon>
        <taxon>Methanolapillus</taxon>
    </lineage>
</organism>
<sequence length="468" mass="49475">MIKRQIIPAILLLLVVLVLMGTAAAAIGGNGLTKATAYGIDDDTNYTEWNNTLRGNNQHILVTSTTRLGDVLQNAYPGSTIYLTDDAPYTASTCIIGNNSTTITINESTDAPIIELTSPFDITGKSNIRIDNVTVSGTDAARSGFRILSSDNITLDNVTVKNSTRTCFDFNRNKDCTYTNLNAIGNGADGFGMTFVQGINIFVTGTTSNNGWGGVNINNKEYYDGHDIGISNINVSGVVSLESVPVVLEEYNNSAPAVQSAVGSMFGNLTNNSIIISNSNGISSEPIFGKVVLLNPTNDAATNGAILKDEIAKNTEDENQISLPPKTFALGTDVTVPNNVTLSVSKNTVIDDGNITTTGGGEVNTVVRAESSSGGGGVGQATVVNTTQTNNTTTNATNNTTVNNTTTPATNTSNTSANTSVNTTANNTSTPSNESWWSKNMWYIIIAIVILIILAAGAYYYFYMRPKQ</sequence>
<name>A0AAE4MIV5_9EURY</name>
<dbReference type="AlphaFoldDB" id="A0AAE4MIV5"/>
<accession>A0AAE4MIV5</accession>
<feature type="region of interest" description="Disordered" evidence="1">
    <location>
        <begin position="390"/>
        <end position="432"/>
    </location>
</feature>
<dbReference type="InterPro" id="IPR006626">
    <property type="entry name" value="PbH1"/>
</dbReference>
<evidence type="ECO:0008006" key="5">
    <source>
        <dbReference type="Google" id="ProtNLM"/>
    </source>
</evidence>